<keyword evidence="1" id="KW-0175">Coiled coil</keyword>
<dbReference type="Gramene" id="CDF36912">
    <property type="protein sequence ID" value="CDF36912"/>
    <property type="gene ID" value="CHC_T00005568001"/>
</dbReference>
<reference evidence="4" key="1">
    <citation type="journal article" date="2013" name="Proc. Natl. Acad. Sci. U.S.A.">
        <title>Genome structure and metabolic features in the red seaweed Chondrus crispus shed light on evolution of the Archaeplastida.</title>
        <authorList>
            <person name="Collen J."/>
            <person name="Porcel B."/>
            <person name="Carre W."/>
            <person name="Ball S.G."/>
            <person name="Chaparro C."/>
            <person name="Tonon T."/>
            <person name="Barbeyron T."/>
            <person name="Michel G."/>
            <person name="Noel B."/>
            <person name="Valentin K."/>
            <person name="Elias M."/>
            <person name="Artiguenave F."/>
            <person name="Arun A."/>
            <person name="Aury J.M."/>
            <person name="Barbosa-Neto J.F."/>
            <person name="Bothwell J.H."/>
            <person name="Bouget F.Y."/>
            <person name="Brillet L."/>
            <person name="Cabello-Hurtado F."/>
            <person name="Capella-Gutierrez S."/>
            <person name="Charrier B."/>
            <person name="Cladiere L."/>
            <person name="Cock J.M."/>
            <person name="Coelho S.M."/>
            <person name="Colleoni C."/>
            <person name="Czjzek M."/>
            <person name="Da Silva C."/>
            <person name="Delage L."/>
            <person name="Denoeud F."/>
            <person name="Deschamps P."/>
            <person name="Dittami S.M."/>
            <person name="Gabaldon T."/>
            <person name="Gachon C.M."/>
            <person name="Groisillier A."/>
            <person name="Herve C."/>
            <person name="Jabbari K."/>
            <person name="Katinka M."/>
            <person name="Kloareg B."/>
            <person name="Kowalczyk N."/>
            <person name="Labadie K."/>
            <person name="Leblanc C."/>
            <person name="Lopez P.J."/>
            <person name="McLachlan D.H."/>
            <person name="Meslet-Cladiere L."/>
            <person name="Moustafa A."/>
            <person name="Nehr Z."/>
            <person name="Nyvall Collen P."/>
            <person name="Panaud O."/>
            <person name="Partensky F."/>
            <person name="Poulain J."/>
            <person name="Rensing S.A."/>
            <person name="Rousvoal S."/>
            <person name="Samson G."/>
            <person name="Symeonidi A."/>
            <person name="Weissenbach J."/>
            <person name="Zambounis A."/>
            <person name="Wincker P."/>
            <person name="Boyen C."/>
        </authorList>
    </citation>
    <scope>NUCLEOTIDE SEQUENCE [LARGE SCALE GENOMIC DNA]</scope>
    <source>
        <strain evidence="4">cv. Stackhouse</strain>
    </source>
</reference>
<feature type="compositionally biased region" description="Basic and acidic residues" evidence="2">
    <location>
        <begin position="8"/>
        <end position="18"/>
    </location>
</feature>
<accession>R7QEH5</accession>
<feature type="compositionally biased region" description="Basic and acidic residues" evidence="2">
    <location>
        <begin position="357"/>
        <end position="373"/>
    </location>
</feature>
<dbReference type="KEGG" id="ccp:CHC_T00005568001"/>
<organism evidence="3 4">
    <name type="scientific">Chondrus crispus</name>
    <name type="common">Carrageen Irish moss</name>
    <name type="synonym">Polymorpha crispa</name>
    <dbReference type="NCBI Taxonomy" id="2769"/>
    <lineage>
        <taxon>Eukaryota</taxon>
        <taxon>Rhodophyta</taxon>
        <taxon>Florideophyceae</taxon>
        <taxon>Rhodymeniophycidae</taxon>
        <taxon>Gigartinales</taxon>
        <taxon>Gigartinaceae</taxon>
        <taxon>Chondrus</taxon>
    </lineage>
</organism>
<dbReference type="EMBL" id="HG001807">
    <property type="protein sequence ID" value="CDF36912.1"/>
    <property type="molecule type" value="Genomic_DNA"/>
</dbReference>
<feature type="compositionally biased region" description="Basic and acidic residues" evidence="2">
    <location>
        <begin position="474"/>
        <end position="518"/>
    </location>
</feature>
<proteinExistence type="predicted"/>
<feature type="compositionally biased region" description="Basic and acidic residues" evidence="2">
    <location>
        <begin position="526"/>
        <end position="538"/>
    </location>
</feature>
<dbReference type="STRING" id="2769.R7QEH5"/>
<dbReference type="OrthoDB" id="10524294at2759"/>
<feature type="region of interest" description="Disordered" evidence="2">
    <location>
        <begin position="1"/>
        <end position="113"/>
    </location>
</feature>
<dbReference type="RefSeq" id="XP_005716731.1">
    <property type="nucleotide sequence ID" value="XM_005716674.1"/>
</dbReference>
<evidence type="ECO:0000256" key="1">
    <source>
        <dbReference type="SAM" id="Coils"/>
    </source>
</evidence>
<feature type="compositionally biased region" description="Low complexity" evidence="2">
    <location>
        <begin position="19"/>
        <end position="31"/>
    </location>
</feature>
<dbReference type="GeneID" id="17324466"/>
<keyword evidence="4" id="KW-1185">Reference proteome</keyword>
<feature type="coiled-coil region" evidence="1">
    <location>
        <begin position="199"/>
        <end position="279"/>
    </location>
</feature>
<dbReference type="OMA" id="ERCANIQ"/>
<feature type="region of interest" description="Disordered" evidence="2">
    <location>
        <begin position="357"/>
        <end position="387"/>
    </location>
</feature>
<protein>
    <submittedName>
        <fullName evidence="3">Uncharacterized protein</fullName>
    </submittedName>
</protein>
<name>R7QEH5_CHOCR</name>
<evidence type="ECO:0000313" key="4">
    <source>
        <dbReference type="Proteomes" id="UP000012073"/>
    </source>
</evidence>
<dbReference type="AlphaFoldDB" id="R7QEH5"/>
<dbReference type="Proteomes" id="UP000012073">
    <property type="component" value="Unassembled WGS sequence"/>
</dbReference>
<evidence type="ECO:0000313" key="3">
    <source>
        <dbReference type="EMBL" id="CDF36912.1"/>
    </source>
</evidence>
<sequence length="538" mass="58729">MLDADTAVLEKRLQRDRSSPSSYSASSRSSAGRGVFPPEDKTPALPKAAEVSKPAPLTPKAAEPKTQSFADSTKPAAPSTSAVTLQKPPESSTPPVTSPKPQTQPEPLKKVDVTPPLVLSTVSKALGSNAGIVSSASFDSLSADPTVVLEVSKAFHRLPDAEQRKIADTALKATRPLGYERVSFIEAGTGMEVAHAGIDIDLEDEEENLRAQLAATRKQGDKLASANTNQEAEIDTLKTRLDEERDEFVAKRIELERQIKNMQQENGGLLADLAEAKEEISKMPDRLALEERTVEAEKKSEKLTDTVEMLSKQLTVARDDEARAKQVEQESLQAVKQAEKVKSDALASVAGEIEQAKDNANRKATQDIAEARQDAQTAMEASNKRVSEIENSAAVAQRESGKHLEDTTRSYEQRLQEEQKAKSVEVKSIQDKYEGLLVDMQKKASAELEAFQKEADKRMEASMKEANARLSSMTKERDQAAKETAKVESRLEKDSMKAARERDGLKAKIAKLEAKLKGDTTAQPKTEVEVKEEANVGK</sequence>
<gene>
    <name evidence="3" type="ORF">CHC_T00005568001</name>
</gene>
<evidence type="ECO:0000256" key="2">
    <source>
        <dbReference type="SAM" id="MobiDB-lite"/>
    </source>
</evidence>
<feature type="region of interest" description="Disordered" evidence="2">
    <location>
        <begin position="468"/>
        <end position="538"/>
    </location>
</feature>